<dbReference type="OrthoDB" id="4067003at2759"/>
<dbReference type="RefSeq" id="XP_041405096.1">
    <property type="nucleotide sequence ID" value="XM_041549162.1"/>
</dbReference>
<dbReference type="SUPFAM" id="SSF48452">
    <property type="entry name" value="TPR-like"/>
    <property type="match status" value="1"/>
</dbReference>
<dbReference type="EMBL" id="CAEFZW010000002">
    <property type="protein sequence ID" value="CAB4253058.1"/>
    <property type="molecule type" value="Genomic_DNA"/>
</dbReference>
<feature type="compositionally biased region" description="Basic and acidic residues" evidence="3">
    <location>
        <begin position="100"/>
        <end position="115"/>
    </location>
</feature>
<dbReference type="InterPro" id="IPR019544">
    <property type="entry name" value="Tetratricopeptide_SHNi-TPR_dom"/>
</dbReference>
<evidence type="ECO:0000259" key="4">
    <source>
        <dbReference type="Pfam" id="PF10516"/>
    </source>
</evidence>
<dbReference type="AlphaFoldDB" id="A0A8H2VD76"/>
<organism evidence="5 6">
    <name type="scientific">Maudiozyma barnettii</name>
    <dbReference type="NCBI Taxonomy" id="61262"/>
    <lineage>
        <taxon>Eukaryota</taxon>
        <taxon>Fungi</taxon>
        <taxon>Dikarya</taxon>
        <taxon>Ascomycota</taxon>
        <taxon>Saccharomycotina</taxon>
        <taxon>Saccharomycetes</taxon>
        <taxon>Saccharomycetales</taxon>
        <taxon>Saccharomycetaceae</taxon>
        <taxon>Maudiozyma</taxon>
    </lineage>
</organism>
<keyword evidence="1" id="KW-0802">TPR repeat</keyword>
<reference evidence="5 6" key="1">
    <citation type="submission" date="2020-05" db="EMBL/GenBank/DDBJ databases">
        <authorList>
            <person name="Casaregola S."/>
            <person name="Devillers H."/>
            <person name="Grondin C."/>
        </authorList>
    </citation>
    <scope>NUCLEOTIDE SEQUENCE [LARGE SCALE GENOMIC DNA]</scope>
    <source>
        <strain evidence="5 6">CLIB 1767</strain>
    </source>
</reference>
<feature type="repeat" description="TPR" evidence="1">
    <location>
        <begin position="180"/>
        <end position="213"/>
    </location>
</feature>
<feature type="compositionally biased region" description="Acidic residues" evidence="3">
    <location>
        <begin position="68"/>
        <end position="99"/>
    </location>
</feature>
<keyword evidence="2" id="KW-0175">Coiled coil</keyword>
<dbReference type="InterPro" id="IPR011990">
    <property type="entry name" value="TPR-like_helical_dom_sf"/>
</dbReference>
<proteinExistence type="predicted"/>
<evidence type="ECO:0000256" key="1">
    <source>
        <dbReference type="PROSITE-ProRule" id="PRU00339"/>
    </source>
</evidence>
<dbReference type="InterPro" id="IPR019734">
    <property type="entry name" value="TPR_rpt"/>
</dbReference>
<evidence type="ECO:0000256" key="3">
    <source>
        <dbReference type="SAM" id="MobiDB-lite"/>
    </source>
</evidence>
<evidence type="ECO:0000313" key="6">
    <source>
        <dbReference type="Proteomes" id="UP000644660"/>
    </source>
</evidence>
<feature type="domain" description="Tetratricopeptide SHNi-TPR" evidence="4">
    <location>
        <begin position="180"/>
        <end position="215"/>
    </location>
</feature>
<feature type="region of interest" description="Disordered" evidence="3">
    <location>
        <begin position="60"/>
        <end position="115"/>
    </location>
</feature>
<keyword evidence="5" id="KW-0808">Transferase</keyword>
<dbReference type="Pfam" id="PF10516">
    <property type="entry name" value="SHNi-TPR"/>
    <property type="match status" value="1"/>
</dbReference>
<dbReference type="GeneID" id="64856208"/>
<dbReference type="GO" id="GO:0016740">
    <property type="term" value="F:transferase activity"/>
    <property type="evidence" value="ECO:0007669"/>
    <property type="project" value="UniProtKB-KW"/>
</dbReference>
<keyword evidence="6" id="KW-1185">Reference proteome</keyword>
<sequence>MTSQSVTNMSGMKDISPEEMAVMNQIAELSKQYGSDVGISTVNPDQLLKLATALYKHGIASNDLLAGGDDDEDDDDDEDEEEEDDDDDEDDNEDQEEDEVRQNEERQEGAPMDEKFYQFGHDEEEDLLEEEDAYAADNNEEDAFGFEQFIIGSPFENSLNLLDVIIKSPKNDILTSLLLSDVYDLAGNNHLELENFDEAIPSYEKALRLLEEHYKDDNTHEDITEGLLKLCEALKWAQDTDNYEKYLKKTIKLIETRVDKRKSKDIEKDKETLQELKDDLDDIKESQMDIRQKHPEFDSILKRALGQLLSPDEISAEAGSAINDLSSMIKKKKPKHK</sequence>
<comment type="caution">
    <text evidence="5">The sequence shown here is derived from an EMBL/GenBank/DDBJ whole genome shotgun (WGS) entry which is preliminary data.</text>
</comment>
<dbReference type="PROSITE" id="PS50005">
    <property type="entry name" value="TPR"/>
    <property type="match status" value="1"/>
</dbReference>
<protein>
    <submittedName>
        <fullName evidence="5">Similar to Saccharomyces cerevisiae YLL022C HIF1 Non-essential component of the HAT- B histone acetyltransferase complex (Hat1p-Hat2p-Hif1p), localized to the nucleus</fullName>
    </submittedName>
</protein>
<name>A0A8H2VD76_9SACH</name>
<dbReference type="Gene3D" id="1.25.40.10">
    <property type="entry name" value="Tetratricopeptide repeat domain"/>
    <property type="match status" value="1"/>
</dbReference>
<evidence type="ECO:0000256" key="2">
    <source>
        <dbReference type="SAM" id="Coils"/>
    </source>
</evidence>
<feature type="coiled-coil region" evidence="2">
    <location>
        <begin position="266"/>
        <end position="293"/>
    </location>
</feature>
<gene>
    <name evidence="5" type="ORF">KABA2_02S10758</name>
</gene>
<dbReference type="Proteomes" id="UP000644660">
    <property type="component" value="Unassembled WGS sequence"/>
</dbReference>
<evidence type="ECO:0000313" key="5">
    <source>
        <dbReference type="EMBL" id="CAB4253058.1"/>
    </source>
</evidence>
<accession>A0A8H2VD76</accession>